<evidence type="ECO:0000256" key="5">
    <source>
        <dbReference type="ARBA" id="ARBA00023163"/>
    </source>
</evidence>
<evidence type="ECO:0000256" key="3">
    <source>
        <dbReference type="ARBA" id="ARBA00023015"/>
    </source>
</evidence>
<feature type="domain" description="RNA polymerase sigma-70 region 2" evidence="6">
    <location>
        <begin position="14"/>
        <end position="78"/>
    </location>
</feature>
<feature type="domain" description="RNA polymerase sigma factor 70 region 4 type 2" evidence="7">
    <location>
        <begin position="135"/>
        <end position="185"/>
    </location>
</feature>
<dbReference type="PANTHER" id="PTHR43133:SF65">
    <property type="entry name" value="ECF RNA POLYMERASE SIGMA FACTOR SIGG"/>
    <property type="match status" value="1"/>
</dbReference>
<dbReference type="Gene3D" id="1.10.1740.10">
    <property type="match status" value="1"/>
</dbReference>
<comment type="subunit">
    <text evidence="2">Interacts transiently with the RNA polymerase catalytic core formed by RpoA, RpoB, RpoC and RpoZ (2 alpha, 1 beta, 1 beta' and 1 omega subunit) to form the RNA polymerase holoenzyme that can initiate transcription.</text>
</comment>
<evidence type="ECO:0000259" key="7">
    <source>
        <dbReference type="Pfam" id="PF08281"/>
    </source>
</evidence>
<evidence type="ECO:0000256" key="1">
    <source>
        <dbReference type="ARBA" id="ARBA00010641"/>
    </source>
</evidence>
<keyword evidence="5" id="KW-0804">Transcription</keyword>
<dbReference type="NCBIfam" id="TIGR02937">
    <property type="entry name" value="sigma70-ECF"/>
    <property type="match status" value="1"/>
</dbReference>
<dbReference type="RefSeq" id="WP_394824527.1">
    <property type="nucleotide sequence ID" value="NZ_CP089984.1"/>
</dbReference>
<reference evidence="9 10" key="1">
    <citation type="submission" date="2021-12" db="EMBL/GenBank/DDBJ databases">
        <title>Discovery of the Pendulisporaceae a myxobacterial family with distinct sporulation behavior and unique specialized metabolism.</title>
        <authorList>
            <person name="Garcia R."/>
            <person name="Popoff A."/>
            <person name="Bader C.D."/>
            <person name="Loehr J."/>
            <person name="Walesch S."/>
            <person name="Walt C."/>
            <person name="Boldt J."/>
            <person name="Bunk B."/>
            <person name="Haeckl F.J.F.P.J."/>
            <person name="Gunesch A.P."/>
            <person name="Birkelbach J."/>
            <person name="Nuebel U."/>
            <person name="Pietschmann T."/>
            <person name="Bach T."/>
            <person name="Mueller R."/>
        </authorList>
    </citation>
    <scope>NUCLEOTIDE SEQUENCE [LARGE SCALE GENOMIC DNA]</scope>
    <source>
        <strain evidence="9 10">MSr11954</strain>
    </source>
</reference>
<dbReference type="NCBIfam" id="NF006089">
    <property type="entry name" value="PRK08241.1"/>
    <property type="match status" value="1"/>
</dbReference>
<keyword evidence="9" id="KW-0808">Transferase</keyword>
<dbReference type="SUPFAM" id="SSF88946">
    <property type="entry name" value="Sigma2 domain of RNA polymerase sigma factors"/>
    <property type="match status" value="1"/>
</dbReference>
<dbReference type="NCBIfam" id="TIGR02960">
    <property type="entry name" value="SigX5"/>
    <property type="match status" value="1"/>
</dbReference>
<evidence type="ECO:0000256" key="2">
    <source>
        <dbReference type="ARBA" id="ARBA00011344"/>
    </source>
</evidence>
<comment type="similarity">
    <text evidence="1">Belongs to the sigma-70 factor family. ECF subfamily.</text>
</comment>
<evidence type="ECO:0000256" key="4">
    <source>
        <dbReference type="ARBA" id="ARBA00023082"/>
    </source>
</evidence>
<keyword evidence="4" id="KW-0731">Sigma factor</keyword>
<organism evidence="9 10">
    <name type="scientific">Pendulispora albinea</name>
    <dbReference type="NCBI Taxonomy" id="2741071"/>
    <lineage>
        <taxon>Bacteria</taxon>
        <taxon>Pseudomonadati</taxon>
        <taxon>Myxococcota</taxon>
        <taxon>Myxococcia</taxon>
        <taxon>Myxococcales</taxon>
        <taxon>Sorangiineae</taxon>
        <taxon>Pendulisporaceae</taxon>
        <taxon>Pendulispora</taxon>
    </lineage>
</organism>
<dbReference type="InterPro" id="IPR014284">
    <property type="entry name" value="RNA_pol_sigma-70_dom"/>
</dbReference>
<dbReference type="Proteomes" id="UP001370348">
    <property type="component" value="Chromosome"/>
</dbReference>
<protein>
    <submittedName>
        <fullName evidence="9">RNA polymerase subunit sigma-70</fullName>
        <ecNumber evidence="9">2.7.7.6</ecNumber>
    </submittedName>
</protein>
<feature type="domain" description="SnoaL-like" evidence="8">
    <location>
        <begin position="211"/>
        <end position="309"/>
    </location>
</feature>
<keyword evidence="3" id="KW-0805">Transcription regulation</keyword>
<dbReference type="EMBL" id="CP089984">
    <property type="protein sequence ID" value="WXB14903.1"/>
    <property type="molecule type" value="Genomic_DNA"/>
</dbReference>
<dbReference type="GO" id="GO:0003899">
    <property type="term" value="F:DNA-directed RNA polymerase activity"/>
    <property type="evidence" value="ECO:0007669"/>
    <property type="project" value="UniProtKB-EC"/>
</dbReference>
<dbReference type="PANTHER" id="PTHR43133">
    <property type="entry name" value="RNA POLYMERASE ECF-TYPE SIGMA FACTO"/>
    <property type="match status" value="1"/>
</dbReference>
<dbReference type="Pfam" id="PF04542">
    <property type="entry name" value="Sigma70_r2"/>
    <property type="match status" value="1"/>
</dbReference>
<dbReference type="SUPFAM" id="SSF54427">
    <property type="entry name" value="NTF2-like"/>
    <property type="match status" value="1"/>
</dbReference>
<dbReference type="InterPro" id="IPR036388">
    <property type="entry name" value="WH-like_DNA-bd_sf"/>
</dbReference>
<name>A0ABZ2LVE6_9BACT</name>
<dbReference type="InterPro" id="IPR039425">
    <property type="entry name" value="RNA_pol_sigma-70-like"/>
</dbReference>
<keyword evidence="9" id="KW-0548">Nucleotidyltransferase</keyword>
<dbReference type="Gene3D" id="1.10.10.10">
    <property type="entry name" value="Winged helix-like DNA-binding domain superfamily/Winged helix DNA-binding domain"/>
    <property type="match status" value="1"/>
</dbReference>
<evidence type="ECO:0000313" key="9">
    <source>
        <dbReference type="EMBL" id="WXB14903.1"/>
    </source>
</evidence>
<evidence type="ECO:0000259" key="6">
    <source>
        <dbReference type="Pfam" id="PF04542"/>
    </source>
</evidence>
<dbReference type="EC" id="2.7.7.6" evidence="9"/>
<evidence type="ECO:0000259" key="8">
    <source>
        <dbReference type="Pfam" id="PF12680"/>
    </source>
</evidence>
<sequence>MQDKPDGSFFDAVEPLRGALRLHCYRMLGSSHDGDDMVQETMLRAWRARESLDDPGLLRPWLYRIATNVCLDELKSRPRRMLVSDTCPPMDPLAPFAPAIDEPIWLEPVPDTWLGSARDPSPAARYTLKESVALAFVAALQLLPPAQRATLLLRDVVGLSAEETASALGLSVGAANSALFRARTAVEQRLGGRDVASIAASTQPVDEALLARYVRAFEDSNIEALVALLHADVKTTMPPAPMWLDGRAANEAFFRKMFSAPKWPPGGLRVLRIGANAQSAFAFYHSPLRGEPVRLHAIDVIDVRHGVIVGIHHFMMQAVFPLFGLPAELPATPK</sequence>
<dbReference type="CDD" id="cd06171">
    <property type="entry name" value="Sigma70_r4"/>
    <property type="match status" value="1"/>
</dbReference>
<accession>A0ABZ2LVE6</accession>
<dbReference type="InterPro" id="IPR037401">
    <property type="entry name" value="SnoaL-like"/>
</dbReference>
<dbReference type="InterPro" id="IPR013249">
    <property type="entry name" value="RNA_pol_sigma70_r4_t2"/>
</dbReference>
<dbReference type="Pfam" id="PF12680">
    <property type="entry name" value="SnoaL_2"/>
    <property type="match status" value="1"/>
</dbReference>
<gene>
    <name evidence="9" type="ORF">LZC94_44675</name>
</gene>
<dbReference type="InterPro" id="IPR032710">
    <property type="entry name" value="NTF2-like_dom_sf"/>
</dbReference>
<dbReference type="SUPFAM" id="SSF88659">
    <property type="entry name" value="Sigma3 and sigma4 domains of RNA polymerase sigma factors"/>
    <property type="match status" value="1"/>
</dbReference>
<dbReference type="Pfam" id="PF08281">
    <property type="entry name" value="Sigma70_r4_2"/>
    <property type="match status" value="1"/>
</dbReference>
<proteinExistence type="inferred from homology"/>
<dbReference type="Gene3D" id="3.10.450.50">
    <property type="match status" value="1"/>
</dbReference>
<dbReference type="InterPro" id="IPR014305">
    <property type="entry name" value="RNA_pol_sigma-G_actinobac"/>
</dbReference>
<dbReference type="InterPro" id="IPR013325">
    <property type="entry name" value="RNA_pol_sigma_r2"/>
</dbReference>
<dbReference type="InterPro" id="IPR013324">
    <property type="entry name" value="RNA_pol_sigma_r3/r4-like"/>
</dbReference>
<evidence type="ECO:0000313" key="10">
    <source>
        <dbReference type="Proteomes" id="UP001370348"/>
    </source>
</evidence>
<dbReference type="InterPro" id="IPR007627">
    <property type="entry name" value="RNA_pol_sigma70_r2"/>
</dbReference>
<keyword evidence="10" id="KW-1185">Reference proteome</keyword>